<sequence length="765" mass="82593">MIIPTALGCVAAIFAAILQYQNGGLLNVFLKPVPSTDGHSGPSFDIQQDPSVMSTNLMDIVWGKLTAADLAVLAALPTELGGGQEGVAKAIENPNREGQIIVTFLVCLVFAGLGLLAIFVFSFVCCCCCSSGENYDKDEEDRDKTTTSPIKEQNVICCGLHLLAFIMTALLLLGLAISIGFYFGAANVLSETMANSQANDEEVVVWLEGNSSSFSISRIMQFFTSNFGKFGSLAITSAKKNVEATVSTVKNTLLEVTLPNEISTLLTVLMTQFKLTDIREAVNDMVYAIGNATVNSEYISSNYNSTVPTILNKSMELEFILNKTVAECSSSISEVDGLKNNFDPKNVLPVPPNVTTMLNRTNTQLQDLKAKLDNITKELEAMKKDVMTELQNKLDLNKILDGMNNLLKSLEQQFSTVNEQVNNTITTVSGYLEEYSGSTNAVLYVLSLPCILAGIIFLSFFAVFLFEALQRHLFSFSVESASQASAGDQSRSRVCGGGGMFCISSGLLLLPVILFGLFAVVTVTVGGLLHAELCPYIAESSGIDMSDYVINSKVQVLWDQVIAAQVTGEGGGTAGNDFTGIINLKAPRNPLYAIKIGCNPQNAGSTSKTGLLGQMGIENLVNISALLESPILTEGINNAKKSLVDGIVKAKLGENIPNDTITQIKTFTVTFQNMTTLLNLSRSAKYLQEHVFKTEEIKTFANKLSSNCSVQKNKLIDLVSQLETINVASSKLRDAYDGLNNETMALNSTKLELEIEAFKKVSTFL</sequence>
<organism evidence="5">
    <name type="scientific">Schistocephalus solidus</name>
    <name type="common">Tapeworm</name>
    <dbReference type="NCBI Taxonomy" id="70667"/>
    <lineage>
        <taxon>Eukaryota</taxon>
        <taxon>Metazoa</taxon>
        <taxon>Spiralia</taxon>
        <taxon>Lophotrochozoa</taxon>
        <taxon>Platyhelminthes</taxon>
        <taxon>Cestoda</taxon>
        <taxon>Eucestoda</taxon>
        <taxon>Diphyllobothriidea</taxon>
        <taxon>Diphyllobothriidae</taxon>
        <taxon>Schistocephalus</taxon>
    </lineage>
</organism>
<keyword evidence="2" id="KW-0812">Transmembrane</keyword>
<dbReference type="WBParaSite" id="SSLN_0001384301-mRNA-1">
    <property type="protein sequence ID" value="SSLN_0001384301-mRNA-1"/>
    <property type="gene ID" value="SSLN_0001384301"/>
</dbReference>
<reference evidence="3 4" key="2">
    <citation type="submission" date="2018-11" db="EMBL/GenBank/DDBJ databases">
        <authorList>
            <consortium name="Pathogen Informatics"/>
        </authorList>
    </citation>
    <scope>NUCLEOTIDE SEQUENCE [LARGE SCALE GENOMIC DNA]</scope>
    <source>
        <strain evidence="3 4">NST_G2</strain>
    </source>
</reference>
<feature type="transmembrane region" description="Helical" evidence="2">
    <location>
        <begin position="507"/>
        <end position="529"/>
    </location>
</feature>
<dbReference type="EMBL" id="UYSU01038005">
    <property type="protein sequence ID" value="VDL99725.1"/>
    <property type="molecule type" value="Genomic_DNA"/>
</dbReference>
<feature type="transmembrane region" description="Helical" evidence="2">
    <location>
        <begin position="100"/>
        <end position="129"/>
    </location>
</feature>
<reference evidence="5" key="1">
    <citation type="submission" date="2016-06" db="UniProtKB">
        <authorList>
            <consortium name="WormBaseParasite"/>
        </authorList>
    </citation>
    <scope>IDENTIFICATION</scope>
</reference>
<accession>A0A183TA42</accession>
<evidence type="ECO:0000313" key="4">
    <source>
        <dbReference type="Proteomes" id="UP000275846"/>
    </source>
</evidence>
<dbReference type="Proteomes" id="UP000275846">
    <property type="component" value="Unassembled WGS sequence"/>
</dbReference>
<proteinExistence type="predicted"/>
<name>A0A183TA42_SCHSO</name>
<keyword evidence="2" id="KW-0472">Membrane</keyword>
<gene>
    <name evidence="3" type="ORF">SSLN_LOCUS13340</name>
</gene>
<keyword evidence="1" id="KW-0175">Coiled coil</keyword>
<feature type="transmembrane region" description="Helical" evidence="2">
    <location>
        <begin position="441"/>
        <end position="466"/>
    </location>
</feature>
<feature type="coiled-coil region" evidence="1">
    <location>
        <begin position="358"/>
        <end position="420"/>
    </location>
</feature>
<evidence type="ECO:0000256" key="2">
    <source>
        <dbReference type="SAM" id="Phobius"/>
    </source>
</evidence>
<evidence type="ECO:0000256" key="1">
    <source>
        <dbReference type="SAM" id="Coils"/>
    </source>
</evidence>
<feature type="transmembrane region" description="Helical" evidence="2">
    <location>
        <begin position="160"/>
        <end position="183"/>
    </location>
</feature>
<evidence type="ECO:0000313" key="5">
    <source>
        <dbReference type="WBParaSite" id="SSLN_0001384301-mRNA-1"/>
    </source>
</evidence>
<protein>
    <submittedName>
        <fullName evidence="5">Prominin-1</fullName>
    </submittedName>
</protein>
<evidence type="ECO:0000313" key="3">
    <source>
        <dbReference type="EMBL" id="VDL99725.1"/>
    </source>
</evidence>
<dbReference type="AlphaFoldDB" id="A0A183TA42"/>
<keyword evidence="2" id="KW-1133">Transmembrane helix</keyword>
<dbReference type="OrthoDB" id="6261980at2759"/>
<keyword evidence="4" id="KW-1185">Reference proteome</keyword>